<dbReference type="Proteomes" id="UP000739565">
    <property type="component" value="Unassembled WGS sequence"/>
</dbReference>
<dbReference type="GO" id="GO:0006352">
    <property type="term" value="P:DNA-templated transcription initiation"/>
    <property type="evidence" value="ECO:0007669"/>
    <property type="project" value="InterPro"/>
</dbReference>
<evidence type="ECO:0000256" key="2">
    <source>
        <dbReference type="ARBA" id="ARBA00023082"/>
    </source>
</evidence>
<dbReference type="EMBL" id="JAHXRI010000010">
    <property type="protein sequence ID" value="MBZ1351197.1"/>
    <property type="molecule type" value="Genomic_DNA"/>
</dbReference>
<keyword evidence="1" id="KW-0805">Transcription regulation</keyword>
<protein>
    <submittedName>
        <fullName evidence="6">Sigma-70 family RNA polymerase sigma factor</fullName>
    </submittedName>
</protein>
<evidence type="ECO:0000313" key="7">
    <source>
        <dbReference type="Proteomes" id="UP000739565"/>
    </source>
</evidence>
<dbReference type="Gene3D" id="1.10.1740.10">
    <property type="match status" value="1"/>
</dbReference>
<accession>A0A953N968</accession>
<comment type="caution">
    <text evidence="6">The sequence shown here is derived from an EMBL/GenBank/DDBJ whole genome shotgun (WGS) entry which is preliminary data.</text>
</comment>
<gene>
    <name evidence="6" type="ORF">KZZ10_11115</name>
</gene>
<name>A0A953N968_9BURK</name>
<dbReference type="InterPro" id="IPR007627">
    <property type="entry name" value="RNA_pol_sigma70_r2"/>
</dbReference>
<keyword evidence="3" id="KW-0238">DNA-binding</keyword>
<dbReference type="PANTHER" id="PTHR43133">
    <property type="entry name" value="RNA POLYMERASE ECF-TYPE SIGMA FACTO"/>
    <property type="match status" value="1"/>
</dbReference>
<evidence type="ECO:0000313" key="6">
    <source>
        <dbReference type="EMBL" id="MBZ1351197.1"/>
    </source>
</evidence>
<dbReference type="RefSeq" id="WP_259661612.1">
    <property type="nucleotide sequence ID" value="NZ_JAHXRI010000010.1"/>
</dbReference>
<keyword evidence="7" id="KW-1185">Reference proteome</keyword>
<dbReference type="AlphaFoldDB" id="A0A953N968"/>
<evidence type="ECO:0000259" key="5">
    <source>
        <dbReference type="Pfam" id="PF04542"/>
    </source>
</evidence>
<dbReference type="InterPro" id="IPR039425">
    <property type="entry name" value="RNA_pol_sigma-70-like"/>
</dbReference>
<dbReference type="Pfam" id="PF04542">
    <property type="entry name" value="Sigma70_r2"/>
    <property type="match status" value="1"/>
</dbReference>
<dbReference type="InterPro" id="IPR013325">
    <property type="entry name" value="RNA_pol_sigma_r2"/>
</dbReference>
<dbReference type="SUPFAM" id="SSF88946">
    <property type="entry name" value="Sigma2 domain of RNA polymerase sigma factors"/>
    <property type="match status" value="1"/>
</dbReference>
<dbReference type="GO" id="GO:0003677">
    <property type="term" value="F:DNA binding"/>
    <property type="evidence" value="ECO:0007669"/>
    <property type="project" value="UniProtKB-KW"/>
</dbReference>
<evidence type="ECO:0000256" key="1">
    <source>
        <dbReference type="ARBA" id="ARBA00023015"/>
    </source>
</evidence>
<evidence type="ECO:0000256" key="4">
    <source>
        <dbReference type="ARBA" id="ARBA00023163"/>
    </source>
</evidence>
<keyword evidence="2" id="KW-0731">Sigma factor</keyword>
<organism evidence="6 7">
    <name type="scientific">Zwartia hollandica</name>
    <dbReference type="NCBI Taxonomy" id="324606"/>
    <lineage>
        <taxon>Bacteria</taxon>
        <taxon>Pseudomonadati</taxon>
        <taxon>Pseudomonadota</taxon>
        <taxon>Betaproteobacteria</taxon>
        <taxon>Burkholderiales</taxon>
        <taxon>Alcaligenaceae</taxon>
        <taxon>Zwartia</taxon>
    </lineage>
</organism>
<reference evidence="6" key="1">
    <citation type="submission" date="2021-07" db="EMBL/GenBank/DDBJ databases">
        <title>New genus and species of the family Alcaligenaceae.</title>
        <authorList>
            <person name="Hahn M.W."/>
        </authorList>
    </citation>
    <scope>NUCLEOTIDE SEQUENCE</scope>
    <source>
        <strain evidence="6">LF4-65</strain>
    </source>
</reference>
<proteinExistence type="predicted"/>
<keyword evidence="4" id="KW-0804">Transcription</keyword>
<feature type="domain" description="RNA polymerase sigma-70 region 2" evidence="5">
    <location>
        <begin position="29"/>
        <end position="96"/>
    </location>
</feature>
<dbReference type="GO" id="GO:0016987">
    <property type="term" value="F:sigma factor activity"/>
    <property type="evidence" value="ECO:0007669"/>
    <property type="project" value="UniProtKB-KW"/>
</dbReference>
<dbReference type="PANTHER" id="PTHR43133:SF8">
    <property type="entry name" value="RNA POLYMERASE SIGMA FACTOR HI_1459-RELATED"/>
    <property type="match status" value="1"/>
</dbReference>
<sequence length="195" mass="22085">MLSQQEKEAIFRHLVSDSAIEKSGAIKLIYEEFQPVVYRKLRYKYQDLSTSEAQDIVQDAFLKLATTNSKPQSAASLFFWVLTIAENTALDLFKKAYKKYEIPLPDETETVDDDFSSEVEASLEVESDIQDCVSKGLTVFSKKFPQNALVISMSLESMSIVEIAEVISRTVGATKQYVYESKKKLAPFIEHCLDN</sequence>
<evidence type="ECO:0000256" key="3">
    <source>
        <dbReference type="ARBA" id="ARBA00023125"/>
    </source>
</evidence>